<dbReference type="HOGENOM" id="CLU_096944_0_0_1"/>
<dbReference type="InterPro" id="IPR051941">
    <property type="entry name" value="BG_Antigen-Binding_Lectin"/>
</dbReference>
<protein>
    <submittedName>
        <fullName evidence="1">Uncharacterized protein</fullName>
    </submittedName>
</protein>
<dbReference type="InterPro" id="IPR008979">
    <property type="entry name" value="Galactose-bd-like_sf"/>
</dbReference>
<dbReference type="GeneID" id="20238221"/>
<reference evidence="1 2" key="1">
    <citation type="journal article" date="2013" name="Nature">
        <title>Insights into bilaterian evolution from three spiralian genomes.</title>
        <authorList>
            <person name="Simakov O."/>
            <person name="Marletaz F."/>
            <person name="Cho S.J."/>
            <person name="Edsinger-Gonzales E."/>
            <person name="Havlak P."/>
            <person name="Hellsten U."/>
            <person name="Kuo D.H."/>
            <person name="Larsson T."/>
            <person name="Lv J."/>
            <person name="Arendt D."/>
            <person name="Savage R."/>
            <person name="Osoegawa K."/>
            <person name="de Jong P."/>
            <person name="Grimwood J."/>
            <person name="Chapman J.A."/>
            <person name="Shapiro H."/>
            <person name="Aerts A."/>
            <person name="Otillar R.P."/>
            <person name="Terry A.Y."/>
            <person name="Boore J.L."/>
            <person name="Grigoriev I.V."/>
            <person name="Lindberg D.R."/>
            <person name="Seaver E.C."/>
            <person name="Weisblat D.A."/>
            <person name="Putnam N.H."/>
            <person name="Rokhsar D.S."/>
        </authorList>
    </citation>
    <scope>NUCLEOTIDE SEQUENCE [LARGE SCALE GENOMIC DNA]</scope>
</reference>
<dbReference type="CTD" id="20238221"/>
<proteinExistence type="predicted"/>
<dbReference type="Proteomes" id="UP000030746">
    <property type="component" value="Unassembled WGS sequence"/>
</dbReference>
<gene>
    <name evidence="1" type="ORF">LOTGIDRAFT_159948</name>
</gene>
<evidence type="ECO:0000313" key="1">
    <source>
        <dbReference type="EMBL" id="ESO96532.1"/>
    </source>
</evidence>
<dbReference type="KEGG" id="lgi:LOTGIDRAFT_159948"/>
<dbReference type="SUPFAM" id="SSF49785">
    <property type="entry name" value="Galactose-binding domain-like"/>
    <property type="match status" value="1"/>
</dbReference>
<sequence length="169" mass="19162">MAATLDFLKLEALFPLFVGPQLAHDFSIEIYKEGDSFSDAELCYYHVGLGAKGKTVMYNCKQIIKGRYVRIIINGQPGAREYMSLCEVRVFGTQLASIKSSYIQLENVELVVNPDIRYGVQGYGQCAMKCYVLPMCHIFSVKLMYGYYLCKIFTQEHTLLATLQEVPIL</sequence>
<dbReference type="AlphaFoldDB" id="V4AHZ7"/>
<dbReference type="PANTHER" id="PTHR45713:SF6">
    <property type="entry name" value="F5_8 TYPE C DOMAIN-CONTAINING PROTEIN"/>
    <property type="match status" value="1"/>
</dbReference>
<dbReference type="EMBL" id="KB201459">
    <property type="protein sequence ID" value="ESO96532.1"/>
    <property type="molecule type" value="Genomic_DNA"/>
</dbReference>
<dbReference type="PANTHER" id="PTHR45713">
    <property type="entry name" value="FTP DOMAIN-CONTAINING PROTEIN"/>
    <property type="match status" value="1"/>
</dbReference>
<dbReference type="OrthoDB" id="547680at2759"/>
<organism evidence="1 2">
    <name type="scientific">Lottia gigantea</name>
    <name type="common">Giant owl limpet</name>
    <dbReference type="NCBI Taxonomy" id="225164"/>
    <lineage>
        <taxon>Eukaryota</taxon>
        <taxon>Metazoa</taxon>
        <taxon>Spiralia</taxon>
        <taxon>Lophotrochozoa</taxon>
        <taxon>Mollusca</taxon>
        <taxon>Gastropoda</taxon>
        <taxon>Patellogastropoda</taxon>
        <taxon>Lottioidea</taxon>
        <taxon>Lottiidae</taxon>
        <taxon>Lottia</taxon>
    </lineage>
</organism>
<evidence type="ECO:0000313" key="2">
    <source>
        <dbReference type="Proteomes" id="UP000030746"/>
    </source>
</evidence>
<dbReference type="RefSeq" id="XP_009052885.1">
    <property type="nucleotide sequence ID" value="XM_009054637.1"/>
</dbReference>
<dbReference type="Gene3D" id="2.60.120.260">
    <property type="entry name" value="Galactose-binding domain-like"/>
    <property type="match status" value="1"/>
</dbReference>
<keyword evidence="2" id="KW-1185">Reference proteome</keyword>
<name>V4AHZ7_LOTGI</name>
<accession>V4AHZ7</accession>